<keyword evidence="3" id="KW-1185">Reference proteome</keyword>
<evidence type="ECO:0000256" key="1">
    <source>
        <dbReference type="SAM" id="MobiDB-lite"/>
    </source>
</evidence>
<protein>
    <submittedName>
        <fullName evidence="2">Uncharacterized protein</fullName>
    </submittedName>
</protein>
<feature type="compositionally biased region" description="Polar residues" evidence="1">
    <location>
        <begin position="31"/>
        <end position="44"/>
    </location>
</feature>
<dbReference type="EMBL" id="KV722622">
    <property type="protein sequence ID" value="OCH84915.1"/>
    <property type="molecule type" value="Genomic_DNA"/>
</dbReference>
<reference evidence="2 3" key="1">
    <citation type="submission" date="2016-07" db="EMBL/GenBank/DDBJ databases">
        <title>Draft genome of the white-rot fungus Obba rivulosa 3A-2.</title>
        <authorList>
            <consortium name="DOE Joint Genome Institute"/>
            <person name="Miettinen O."/>
            <person name="Riley R."/>
            <person name="Acob R."/>
            <person name="Barry K."/>
            <person name="Cullen D."/>
            <person name="De Vries R."/>
            <person name="Hainaut M."/>
            <person name="Hatakka A."/>
            <person name="Henrissat B."/>
            <person name="Hilden K."/>
            <person name="Kuo R."/>
            <person name="Labutti K."/>
            <person name="Lipzen A."/>
            <person name="Makela M.R."/>
            <person name="Sandor L."/>
            <person name="Spatafora J.W."/>
            <person name="Grigoriev I.V."/>
            <person name="Hibbett D.S."/>
        </authorList>
    </citation>
    <scope>NUCLEOTIDE SEQUENCE [LARGE SCALE GENOMIC DNA]</scope>
    <source>
        <strain evidence="2 3">3A-2</strain>
    </source>
</reference>
<dbReference type="AlphaFoldDB" id="A0A8E2ATD7"/>
<evidence type="ECO:0000313" key="3">
    <source>
        <dbReference type="Proteomes" id="UP000250043"/>
    </source>
</evidence>
<accession>A0A8E2ATD7</accession>
<sequence length="469" mass="52323">MSSRESKTPQPEHNYDYSVEEEWEDIKETIGATQRHSSVPSTPRSAARRRKPGTKTIYIAQSTPTRKLQKPKAPKDDEPPLVDGKEVRRAMKSGVAFTFSYVFDVLYTVVRLMRKPLAILIFLWLLGMLFKQLNSTFRLVLGPLCFIPGISSTLFCYTPPPLPDEGRRPQWADYPKLMDVQTATFEQLLDESAGGSGLSLDIKKAEMATRDLVTLVRVSDLTSKDHLADLLGEFVEDAKRTGRGLQKLNAKIGGAVDSIMAVNDYALHSIEAAKVKDSSALSVLWPFASDKYTREAVLRTFHDAMGVLSAHVQRVILEAQVSLSDLDKLEQTLMTLHELVSREDASISGAKNDLLGELWTHLGGNRRELRTHDDHLALLRSVGTYRARALAHVAAALQTLQGVSEEMEEMRDRVAAPEILGERIPVEVHVKSINAGLERMKEGRMRAKKREEQIVRSILGDGVVHPRLG</sequence>
<evidence type="ECO:0000313" key="2">
    <source>
        <dbReference type="EMBL" id="OCH84915.1"/>
    </source>
</evidence>
<gene>
    <name evidence="2" type="ORF">OBBRIDRAFT_829213</name>
</gene>
<dbReference type="OrthoDB" id="4179406at2759"/>
<proteinExistence type="predicted"/>
<feature type="region of interest" description="Disordered" evidence="1">
    <location>
        <begin position="29"/>
        <end position="82"/>
    </location>
</feature>
<feature type="compositionally biased region" description="Basic and acidic residues" evidence="1">
    <location>
        <begin position="73"/>
        <end position="82"/>
    </location>
</feature>
<organism evidence="2 3">
    <name type="scientific">Obba rivulosa</name>
    <dbReference type="NCBI Taxonomy" id="1052685"/>
    <lineage>
        <taxon>Eukaryota</taxon>
        <taxon>Fungi</taxon>
        <taxon>Dikarya</taxon>
        <taxon>Basidiomycota</taxon>
        <taxon>Agaricomycotina</taxon>
        <taxon>Agaricomycetes</taxon>
        <taxon>Polyporales</taxon>
        <taxon>Gelatoporiaceae</taxon>
        <taxon>Obba</taxon>
    </lineage>
</organism>
<name>A0A8E2ATD7_9APHY</name>
<dbReference type="Proteomes" id="UP000250043">
    <property type="component" value="Unassembled WGS sequence"/>
</dbReference>